<keyword evidence="3" id="KW-1185">Reference proteome</keyword>
<dbReference type="CDD" id="cd02947">
    <property type="entry name" value="TRX_family"/>
    <property type="match status" value="1"/>
</dbReference>
<name>A0A328C2H1_9DELT</name>
<evidence type="ECO:0000256" key="1">
    <source>
        <dbReference type="SAM" id="MobiDB-lite"/>
    </source>
</evidence>
<organism evidence="2 3">
    <name type="scientific">Lujinxingia litoralis</name>
    <dbReference type="NCBI Taxonomy" id="2211119"/>
    <lineage>
        <taxon>Bacteria</taxon>
        <taxon>Deltaproteobacteria</taxon>
        <taxon>Bradymonadales</taxon>
        <taxon>Lujinxingiaceae</taxon>
        <taxon>Lujinxingia</taxon>
    </lineage>
</organism>
<feature type="compositionally biased region" description="Pro residues" evidence="1">
    <location>
        <begin position="65"/>
        <end position="76"/>
    </location>
</feature>
<dbReference type="InterPro" id="IPR051082">
    <property type="entry name" value="Pentapeptide-BTB/POZ_domain"/>
</dbReference>
<evidence type="ECO:0000313" key="2">
    <source>
        <dbReference type="EMBL" id="RAL20897.1"/>
    </source>
</evidence>
<dbReference type="SUPFAM" id="SSF141571">
    <property type="entry name" value="Pentapeptide repeat-like"/>
    <property type="match status" value="1"/>
</dbReference>
<accession>A0A328C2H1</accession>
<dbReference type="InterPro" id="IPR001646">
    <property type="entry name" value="5peptide_repeat"/>
</dbReference>
<gene>
    <name evidence="2" type="ORF">DL240_14535</name>
</gene>
<dbReference type="Proteomes" id="UP000249169">
    <property type="component" value="Unassembled WGS sequence"/>
</dbReference>
<dbReference type="InterPro" id="IPR036249">
    <property type="entry name" value="Thioredoxin-like_sf"/>
</dbReference>
<evidence type="ECO:0000313" key="3">
    <source>
        <dbReference type="Proteomes" id="UP000249169"/>
    </source>
</evidence>
<feature type="region of interest" description="Disordered" evidence="1">
    <location>
        <begin position="203"/>
        <end position="222"/>
    </location>
</feature>
<dbReference type="Gene3D" id="3.40.30.10">
    <property type="entry name" value="Glutaredoxin"/>
    <property type="match status" value="1"/>
</dbReference>
<feature type="compositionally biased region" description="Low complexity" evidence="1">
    <location>
        <begin position="53"/>
        <end position="64"/>
    </location>
</feature>
<dbReference type="SUPFAM" id="SSF52833">
    <property type="entry name" value="Thioredoxin-like"/>
    <property type="match status" value="1"/>
</dbReference>
<feature type="region of interest" description="Disordered" evidence="1">
    <location>
        <begin position="42"/>
        <end position="83"/>
    </location>
</feature>
<dbReference type="AlphaFoldDB" id="A0A328C2H1"/>
<reference evidence="2 3" key="1">
    <citation type="submission" date="2018-05" db="EMBL/GenBank/DDBJ databases">
        <title>Lujinxingia marina gen. nov. sp. nov., a new facultative anaerobic member of the class Deltaproteobacteria, and proposal of Lujinxingaceae fam. nov.</title>
        <authorList>
            <person name="Li C.-M."/>
        </authorList>
    </citation>
    <scope>NUCLEOTIDE SEQUENCE [LARGE SCALE GENOMIC DNA]</scope>
    <source>
        <strain evidence="2 3">B210</strain>
    </source>
</reference>
<dbReference type="EMBL" id="QHKO01000007">
    <property type="protein sequence ID" value="RAL20897.1"/>
    <property type="molecule type" value="Genomic_DNA"/>
</dbReference>
<dbReference type="PANTHER" id="PTHR14136:SF17">
    <property type="entry name" value="BTB_POZ DOMAIN-CONTAINING PROTEIN KCTD9"/>
    <property type="match status" value="1"/>
</dbReference>
<dbReference type="Gene3D" id="2.160.20.80">
    <property type="entry name" value="E3 ubiquitin-protein ligase SopA"/>
    <property type="match status" value="1"/>
</dbReference>
<protein>
    <recommendedName>
        <fullName evidence="4">Pentapeptide repeat-containing protein</fullName>
    </recommendedName>
</protein>
<dbReference type="PANTHER" id="PTHR14136">
    <property type="entry name" value="BTB_POZ DOMAIN-CONTAINING PROTEIN KCTD9"/>
    <property type="match status" value="1"/>
</dbReference>
<evidence type="ECO:0008006" key="4">
    <source>
        <dbReference type="Google" id="ProtNLM"/>
    </source>
</evidence>
<comment type="caution">
    <text evidence="2">The sequence shown here is derived from an EMBL/GenBank/DDBJ whole genome shotgun (WGS) entry which is preliminary data.</text>
</comment>
<feature type="compositionally biased region" description="Low complexity" evidence="1">
    <location>
        <begin position="203"/>
        <end position="214"/>
    </location>
</feature>
<dbReference type="Pfam" id="PF00805">
    <property type="entry name" value="Pentapeptide"/>
    <property type="match status" value="1"/>
</dbReference>
<proteinExistence type="predicted"/>
<sequence length="450" mass="48318">MTILLRAIFKLLSSATVTLMPFFKNLVISSIVTGALACTLPNDSANPTPTEPPQTTQSQPSAAPDEPPPSDPAPDSPDPDALTYSRLSMQSDMHYGLFLHQFDLQPGEVIRHEIDGPTAWELLVQHRLTTFFDGAYNDYLRRLLQRPDARAIYFETAPGEDRPTGGIFIPSPNPQSFEVAPGAGSQNGAFLILGIGLGAREASPSASDAQAPQPEVAPSRDYPTLTDRDWETLQSSEGTHLVLVHGAGCNASAGLLSELNALLSAHQRTSVLHIDHDANLTGPTLDDLVARRMFPTLLVLHDGKVVDVHVGVGSHLRARLAHLLVRNDIVDADAFGDAADPTAPINDGQAEALEPDVWRRRISVLRHWSAHDFRNANLAGIRLSHAALSGSSFVGADLQNADLSDAVLSHADLTDANLEGANVEGALWYRTVCPDGSMSEEHGGTCEGTW</sequence>